<protein>
    <recommendedName>
        <fullName evidence="2">UPF0231 protein A130_16565</fullName>
    </recommendedName>
</protein>
<dbReference type="RefSeq" id="WP_017054143.1">
    <property type="nucleotide sequence ID" value="NZ_AJYW02000129.1"/>
</dbReference>
<dbReference type="Pfam" id="PF06062">
    <property type="entry name" value="UPF0231"/>
    <property type="match status" value="1"/>
</dbReference>
<dbReference type="InterPro" id="IPR008249">
    <property type="entry name" value="UPF0231"/>
</dbReference>
<reference evidence="3 4" key="1">
    <citation type="journal article" date="2012" name="Science">
        <title>Ecological populations of bacteria act as socially cohesive units of antibiotic production and resistance.</title>
        <authorList>
            <person name="Cordero O.X."/>
            <person name="Wildschutte H."/>
            <person name="Kirkup B."/>
            <person name="Proehl S."/>
            <person name="Ngo L."/>
            <person name="Hussain F."/>
            <person name="Le Roux F."/>
            <person name="Mincer T."/>
            <person name="Polz M.F."/>
        </authorList>
    </citation>
    <scope>NUCLEOTIDE SEQUENCE [LARGE SCALE GENOMIC DNA]</scope>
    <source>
        <strain evidence="3 4">FF-238</strain>
    </source>
</reference>
<evidence type="ECO:0000313" key="3">
    <source>
        <dbReference type="EMBL" id="OEE76086.1"/>
    </source>
</evidence>
<dbReference type="PIRSF" id="PIRSF006287">
    <property type="entry name" value="UCP006287"/>
    <property type="match status" value="1"/>
</dbReference>
<name>A0A1E5CZ35_9VIBR</name>
<dbReference type="AlphaFoldDB" id="A0A1E5CZ35"/>
<dbReference type="Proteomes" id="UP000094165">
    <property type="component" value="Unassembled WGS sequence"/>
</dbReference>
<organism evidence="3 4">
    <name type="scientific">Vibrio genomosp. F6 str. FF-238</name>
    <dbReference type="NCBI Taxonomy" id="1191298"/>
    <lineage>
        <taxon>Bacteria</taxon>
        <taxon>Pseudomonadati</taxon>
        <taxon>Pseudomonadota</taxon>
        <taxon>Gammaproteobacteria</taxon>
        <taxon>Vibrionales</taxon>
        <taxon>Vibrionaceae</taxon>
        <taxon>Vibrio</taxon>
    </lineage>
</organism>
<gene>
    <name evidence="3" type="ORF">A130_16565</name>
</gene>
<sequence length="124" mass="14545">MEFEFTRNTLMGEYYVKCSMGHEIIGRWLQEEIGTNRQKIDQVCALLDEAQLRTSKEQKLLGTEISLVICEDEVTVQENSLDHDSELEEQHSEYDYYNCESTASCGLEDFELLIERWKDFIGYV</sequence>
<dbReference type="HAMAP" id="MF_01053">
    <property type="entry name" value="UPF0231"/>
    <property type="match status" value="1"/>
</dbReference>
<keyword evidence="4" id="KW-1185">Reference proteome</keyword>
<evidence type="ECO:0000256" key="2">
    <source>
        <dbReference type="HAMAP-Rule" id="MF_01053"/>
    </source>
</evidence>
<comment type="similarity">
    <text evidence="1 2">Belongs to the UPF0231 family.</text>
</comment>
<evidence type="ECO:0000313" key="4">
    <source>
        <dbReference type="Proteomes" id="UP000094165"/>
    </source>
</evidence>
<proteinExistence type="inferred from homology"/>
<dbReference type="EMBL" id="AJYW02000129">
    <property type="protein sequence ID" value="OEE76086.1"/>
    <property type="molecule type" value="Genomic_DNA"/>
</dbReference>
<accession>A0A1E5CZ35</accession>
<comment type="caution">
    <text evidence="3">The sequence shown here is derived from an EMBL/GenBank/DDBJ whole genome shotgun (WGS) entry which is preliminary data.</text>
</comment>
<evidence type="ECO:0000256" key="1">
    <source>
        <dbReference type="ARBA" id="ARBA00005367"/>
    </source>
</evidence>
<dbReference type="NCBIfam" id="NF003579">
    <property type="entry name" value="PRK05248.2-4"/>
    <property type="match status" value="1"/>
</dbReference>